<gene>
    <name evidence="3" type="ORF">DV733_10840</name>
</gene>
<evidence type="ECO:0000313" key="3">
    <source>
        <dbReference type="EMBL" id="QCC52941.1"/>
    </source>
</evidence>
<feature type="domain" description="DUF7575" evidence="2">
    <location>
        <begin position="98"/>
        <end position="122"/>
    </location>
</feature>
<name>A0A4D6HH38_9EURY</name>
<keyword evidence="1" id="KW-1133">Transmembrane helix</keyword>
<proteinExistence type="predicted"/>
<dbReference type="Proteomes" id="UP000296706">
    <property type="component" value="Chromosome"/>
</dbReference>
<dbReference type="InterPro" id="IPR055997">
    <property type="entry name" value="DUF7575"/>
</dbReference>
<organism evidence="3 4">
    <name type="scientific">Halapricum salinum</name>
    <dbReference type="NCBI Taxonomy" id="1457250"/>
    <lineage>
        <taxon>Archaea</taxon>
        <taxon>Methanobacteriati</taxon>
        <taxon>Methanobacteriota</taxon>
        <taxon>Stenosarchaea group</taxon>
        <taxon>Halobacteria</taxon>
        <taxon>Halobacteriales</taxon>
        <taxon>Haloarculaceae</taxon>
        <taxon>Halapricum</taxon>
    </lineage>
</organism>
<dbReference type="AlphaFoldDB" id="A0A4D6HH38"/>
<accession>A0A4D6HH38</accession>
<sequence length="130" mass="14233">MGRQHSNRRPVIAVLLAAVLTGLGHLYLGRHKRAFGWVALSLSVVALSIPDPPPASVVALLPALFVFTLSVLDAFWIAVRDRGNNGLQRDSWSSHSPGECPVCGEDLDPELDFCPWCTSRLDRQTETAEE</sequence>
<keyword evidence="1" id="KW-0812">Transmembrane</keyword>
<evidence type="ECO:0000313" key="4">
    <source>
        <dbReference type="Proteomes" id="UP000296706"/>
    </source>
</evidence>
<protein>
    <submittedName>
        <fullName evidence="3">Zinc ribbon domain-containing protein</fullName>
    </submittedName>
</protein>
<evidence type="ECO:0000259" key="2">
    <source>
        <dbReference type="Pfam" id="PF24460"/>
    </source>
</evidence>
<keyword evidence="1" id="KW-0472">Membrane</keyword>
<feature type="transmembrane region" description="Helical" evidence="1">
    <location>
        <begin position="12"/>
        <end position="29"/>
    </location>
</feature>
<dbReference type="KEGG" id="hsn:DV733_10840"/>
<feature type="transmembrane region" description="Helical" evidence="1">
    <location>
        <begin position="56"/>
        <end position="79"/>
    </location>
</feature>
<evidence type="ECO:0000256" key="1">
    <source>
        <dbReference type="SAM" id="Phobius"/>
    </source>
</evidence>
<dbReference type="Pfam" id="PF24460">
    <property type="entry name" value="DUF7575"/>
    <property type="match status" value="1"/>
</dbReference>
<dbReference type="EMBL" id="CP031310">
    <property type="protein sequence ID" value="QCC52941.1"/>
    <property type="molecule type" value="Genomic_DNA"/>
</dbReference>
<reference evidence="3 4" key="1">
    <citation type="journal article" date="2019" name="Nat. Commun.">
        <title>A new type of DNA phosphorothioation-based antiviral system in archaea.</title>
        <authorList>
            <person name="Xiong L."/>
            <person name="Liu S."/>
            <person name="Chen S."/>
            <person name="Xiao Y."/>
            <person name="Zhu B."/>
            <person name="Gao Y."/>
            <person name="Zhang Y."/>
            <person name="Chen B."/>
            <person name="Luo J."/>
            <person name="Deng Z."/>
            <person name="Chen X."/>
            <person name="Wang L."/>
            <person name="Chen S."/>
        </authorList>
    </citation>
    <scope>NUCLEOTIDE SEQUENCE [LARGE SCALE GENOMIC DNA]</scope>
    <source>
        <strain evidence="3 4">CBA1105</strain>
    </source>
</reference>
<keyword evidence="4" id="KW-1185">Reference proteome</keyword>